<name>A0ABQ6YKE8_9NOCA</name>
<reference evidence="1 2" key="1">
    <citation type="submission" date="2019-07" db="EMBL/GenBank/DDBJ databases">
        <title>Genomic Encyclopedia of Type Strains, Phase IV (KMG-IV): sequencing the most valuable type-strain genomes for metagenomic binning, comparative biology and taxonomic classification.</title>
        <authorList>
            <person name="Goeker M."/>
        </authorList>
    </citation>
    <scope>NUCLEOTIDE SEQUENCE [LARGE SCALE GENOMIC DNA]</scope>
    <source>
        <strain evidence="1 2">DSM 44831</strain>
    </source>
</reference>
<evidence type="ECO:0000313" key="1">
    <source>
        <dbReference type="EMBL" id="KAF0845996.1"/>
    </source>
</evidence>
<sequence>MPHRIVPHLSPARLSLYRSECGSASDHRAGALYVWQVELHAAWYEVLGLVEMLLRQSVDNALADWNHRALLPGGGTRDWLTTAARPLDSLAAKMSRDAQVAAQKAADKRPRNHPRFNAPVIHDDLVAQLTFGNLAHLLPTKAAPTNRSTRATGRSARENLWLHGLINTFPNRAQVWPVGARGDTAGRKVCLGYHVGNTIGRLRDLRNRVSHHEQTLAANHAARHEDALLLARAIDPRAAAAISELSTVPRVLARRPRF</sequence>
<evidence type="ECO:0000313" key="2">
    <source>
        <dbReference type="Proteomes" id="UP000798951"/>
    </source>
</evidence>
<protein>
    <recommendedName>
        <fullName evidence="3">Abi-like protein</fullName>
    </recommendedName>
</protein>
<comment type="caution">
    <text evidence="1">The sequence shown here is derived from an EMBL/GenBank/DDBJ whole genome shotgun (WGS) entry which is preliminary data.</text>
</comment>
<proteinExistence type="predicted"/>
<accession>A0ABQ6YKE8</accession>
<keyword evidence="2" id="KW-1185">Reference proteome</keyword>
<gene>
    <name evidence="1" type="ORF">FNL39_106391</name>
</gene>
<evidence type="ECO:0008006" key="3">
    <source>
        <dbReference type="Google" id="ProtNLM"/>
    </source>
</evidence>
<dbReference type="EMBL" id="VMSD01000006">
    <property type="protein sequence ID" value="KAF0845996.1"/>
    <property type="molecule type" value="Genomic_DNA"/>
</dbReference>
<dbReference type="Proteomes" id="UP000798951">
    <property type="component" value="Unassembled WGS sequence"/>
</dbReference>
<organism evidence="1 2">
    <name type="scientific">Nocardia caishijiensis</name>
    <dbReference type="NCBI Taxonomy" id="184756"/>
    <lineage>
        <taxon>Bacteria</taxon>
        <taxon>Bacillati</taxon>
        <taxon>Actinomycetota</taxon>
        <taxon>Actinomycetes</taxon>
        <taxon>Mycobacteriales</taxon>
        <taxon>Nocardiaceae</taxon>
        <taxon>Nocardia</taxon>
    </lineage>
</organism>